<accession>A0A1I3MTJ8</accession>
<dbReference type="PANTHER" id="PTHR32305">
    <property type="match status" value="1"/>
</dbReference>
<dbReference type="Proteomes" id="UP000199559">
    <property type="component" value="Unassembled WGS sequence"/>
</dbReference>
<reference evidence="4" key="1">
    <citation type="submission" date="2016-10" db="EMBL/GenBank/DDBJ databases">
        <authorList>
            <person name="Varghese N."/>
            <person name="Submissions S."/>
        </authorList>
    </citation>
    <scope>NUCLEOTIDE SEQUENCE [LARGE SCALE GENOMIC DNA]</scope>
    <source>
        <strain evidence="4">DSM 28881</strain>
    </source>
</reference>
<evidence type="ECO:0000259" key="2">
    <source>
        <dbReference type="Pfam" id="PF20041"/>
    </source>
</evidence>
<protein>
    <submittedName>
        <fullName evidence="3">RHS repeat-associated core domain-containing protein</fullName>
    </submittedName>
</protein>
<dbReference type="PANTHER" id="PTHR32305:SF15">
    <property type="entry name" value="PROTEIN RHSA-RELATED"/>
    <property type="match status" value="1"/>
</dbReference>
<sequence>MLTKTKLDMKKLLYTLAALLVSNFVLAQSGNKNYVKTTSFSQPVKNQAEIDALPDYDKSESIIYYDGLGRPEQKIIYRSGGGSSVSQNNFLINDWSTGGYSSSFYRPSGQVGENDVVDGVSPFGDASVLWECNNDAARNADGGWNTAYLGIDNTKTYRYTVWVKRTGNVANGRTYHGTRNVNNLSGTSNSNPYFFAGNLPQANKWYLMVGIIHPHNFSGTTSTGESGVYDMQGNKVKPGNEFKWRSNTTYSNFRSYLYYCTDTTAKQYFWNPVLQEFNGEEFTLAEIQNTDQVLSSGSKDIVVPIKYDDYGRQDKDYLPVPVSGTDGLFRANDLVINDSENYYLNHFEEDLNPSAVNVFSQKSLEASPLNRLLEQAAPGESWRLNSTSDTDNTIKFDYQTNTATEVSQFSVNFLQGNPATPQLVYTTKFGANQLYKNITKDENWKPSDLKNHTTEEFKNKQGQVVLKRTYNQNQKHDTYYIYDHFGNLTYVLSPEGTQAIENASNSISPTVLNNLCYQYKYDYRNRLINKKIPGKGWESIIYDNLDRPILTQDALQASKSPKEWLFTKYDAFGRVTYTGMYKNNGTRDGLQIAVKNHASNNSSLLYEDRKTSAASPDASTNLYYTNRAFPTNPAKIYTINYYDDYNWDTGNDLEASYDFGNPSTLTKSNASYTKPSSSSASWNAGFISSKTIMGDGYISFKAAQLNKRVMVGLTSSSSPNSNTHYSIDFAIHLGYQGNRVIASESGTWKSMGVVTYEVGDVFKVERSGSQILYKKNDEVFYISSAVSAVSLKGDSSFFDPGTRIDNVFIGHSQEGQAFTSQTKTLSTGSKVRVLETNNWTTTVSYYDEKARPIYSTSNNTYLQVNEAVTSKIDFSGKVQKTHHTHIRDKDAPIVTVDEFTYDHAGRLLTQQQQINKFDKELLVKNSYDDLGQLVKKQVGGKIQESNSYSNVSNNLEVIGNSITKKDTDTTYYAWDAGLSTTQSIPGDGYLSYTIPKHNKYLMVGLTYADINQSYNYIHYAIYHNNGIVKIYELGSNIGVKTTYVINDSFKIERRGQTIHYIKNGEVFYTSQVPSSAGALIGDISMHSKGAQINDLVIAGLENGLQDVDYDYNIRGWLKQINDVDNMSDDLFSFKLNYNTSDYGATTLFNGNISETIWKTANDNKDRAYTYNYDALNRITNADYHGSYGLVANLGKIEDYSMSISGYDKNGNITGLRRVGLIELQNNIDLIDVLDYTYAPLSNQLEKVNDNAGIDGFKDGQNTGSDYQYDINGNMVKDLNKGIQDISYNHLNLPVTVSIESGEDNEGKIYYIYDATGVKLRKVVDNVHSNDVKATMYAGNFIYEDHEDQIMLKFFSHTEGYIQQKVEGKLDKGIDYVYQFKDHLGNIRLAYSDMDDSGDIDVKSEIIEENNYYPFGLKHKGYNNVVSSFGDHPYGYNGKEEQNELGLNWLDYGARNYDPSLGRFMNVDLLAEINQKEFSPYSYVKNNPIKFTDPSGMIWEDPSKAEDLKKSIRETKAGVQKEINRLQGKINSGKLSERSIANKKERISNMNTRIKRMDGSIKDIDALGADKNNTFNLVNGGETNFVEKRSDGVINIEGPNNALHIHEVKHVALALGSSDGLQFSSKNLLMPALSRDGKLDEIEGYGAQWAYKPSSVPGSVSAGGNINWTTLAHLTTEDGNYVYPALRQKLLNYNKQMKISKKMNKQREKNEKNNN</sequence>
<keyword evidence="4" id="KW-1185">Reference proteome</keyword>
<organism evidence="3 4">
    <name type="scientific">Olleya namhaensis</name>
    <dbReference type="NCBI Taxonomy" id="1144750"/>
    <lineage>
        <taxon>Bacteria</taxon>
        <taxon>Pseudomonadati</taxon>
        <taxon>Bacteroidota</taxon>
        <taxon>Flavobacteriia</taxon>
        <taxon>Flavobacteriales</taxon>
        <taxon>Flavobacteriaceae</taxon>
    </lineage>
</organism>
<feature type="signal peptide" evidence="1">
    <location>
        <begin position="1"/>
        <end position="27"/>
    </location>
</feature>
<dbReference type="Gene3D" id="2.180.10.10">
    <property type="entry name" value="RHS repeat-associated core"/>
    <property type="match status" value="2"/>
</dbReference>
<feature type="domain" description="DUF6443" evidence="2">
    <location>
        <begin position="287"/>
        <end position="394"/>
    </location>
</feature>
<dbReference type="STRING" id="1144750.SAMN05443431_103300"/>
<name>A0A1I3MTJ8_9FLAO</name>
<dbReference type="InterPro" id="IPR050708">
    <property type="entry name" value="T6SS_VgrG/RHS"/>
</dbReference>
<keyword evidence="1" id="KW-0732">Signal</keyword>
<dbReference type="NCBIfam" id="TIGR03696">
    <property type="entry name" value="Rhs_assc_core"/>
    <property type="match status" value="1"/>
</dbReference>
<gene>
    <name evidence="3" type="ORF">SAMN05443431_103300</name>
</gene>
<evidence type="ECO:0000313" key="4">
    <source>
        <dbReference type="Proteomes" id="UP000199559"/>
    </source>
</evidence>
<evidence type="ECO:0000256" key="1">
    <source>
        <dbReference type="SAM" id="SignalP"/>
    </source>
</evidence>
<dbReference type="EMBL" id="FORM01000003">
    <property type="protein sequence ID" value="SFJ00343.1"/>
    <property type="molecule type" value="Genomic_DNA"/>
</dbReference>
<dbReference type="InterPro" id="IPR045619">
    <property type="entry name" value="DUF6443"/>
</dbReference>
<feature type="chain" id="PRO_5011470063" evidence="1">
    <location>
        <begin position="28"/>
        <end position="1714"/>
    </location>
</feature>
<dbReference type="InterPro" id="IPR022385">
    <property type="entry name" value="Rhs_assc_core"/>
</dbReference>
<dbReference type="Pfam" id="PF20041">
    <property type="entry name" value="DUF6443"/>
    <property type="match status" value="1"/>
</dbReference>
<proteinExistence type="predicted"/>
<evidence type="ECO:0000313" key="3">
    <source>
        <dbReference type="EMBL" id="SFJ00343.1"/>
    </source>
</evidence>